<keyword evidence="1" id="KW-0479">Metal-binding</keyword>
<dbReference type="OrthoDB" id="10056816at2759"/>
<dbReference type="HOGENOM" id="CLU_1677510_0_0_1"/>
<dbReference type="RefSeq" id="XP_013347822.1">
    <property type="nucleotide sequence ID" value="XM_013492368.1"/>
</dbReference>
<gene>
    <name evidence="5" type="ORF">AUEXF2481DRAFT_880</name>
</gene>
<keyword evidence="3" id="KW-0862">Zinc</keyword>
<dbReference type="AlphaFoldDB" id="A0A074YNH5"/>
<proteinExistence type="predicted"/>
<dbReference type="GO" id="GO:0006351">
    <property type="term" value="P:DNA-templated transcription"/>
    <property type="evidence" value="ECO:0007669"/>
    <property type="project" value="InterPro"/>
</dbReference>
<evidence type="ECO:0000256" key="1">
    <source>
        <dbReference type="ARBA" id="ARBA00022723"/>
    </source>
</evidence>
<evidence type="ECO:0000259" key="4">
    <source>
        <dbReference type="Pfam" id="PF01096"/>
    </source>
</evidence>
<keyword evidence="6" id="KW-1185">Reference proteome</keyword>
<dbReference type="InParanoid" id="A0A074YNH5"/>
<protein>
    <recommendedName>
        <fullName evidence="4">TFIIS-type domain-containing protein</fullName>
    </recommendedName>
</protein>
<feature type="domain" description="TFIIS-type" evidence="4">
    <location>
        <begin position="136"/>
        <end position="154"/>
    </location>
</feature>
<keyword evidence="2" id="KW-0863">Zinc-finger</keyword>
<dbReference type="EMBL" id="KL584750">
    <property type="protein sequence ID" value="KEQ99368.1"/>
    <property type="molecule type" value="Genomic_DNA"/>
</dbReference>
<evidence type="ECO:0000313" key="6">
    <source>
        <dbReference type="Proteomes" id="UP000030641"/>
    </source>
</evidence>
<evidence type="ECO:0000256" key="3">
    <source>
        <dbReference type="ARBA" id="ARBA00022833"/>
    </source>
</evidence>
<evidence type="ECO:0000313" key="5">
    <source>
        <dbReference type="EMBL" id="KEQ99368.1"/>
    </source>
</evidence>
<organism evidence="5 6">
    <name type="scientific">Aureobasidium subglaciale (strain EXF-2481)</name>
    <name type="common">Aureobasidium pullulans var. subglaciale</name>
    <dbReference type="NCBI Taxonomy" id="1043005"/>
    <lineage>
        <taxon>Eukaryota</taxon>
        <taxon>Fungi</taxon>
        <taxon>Dikarya</taxon>
        <taxon>Ascomycota</taxon>
        <taxon>Pezizomycotina</taxon>
        <taxon>Dothideomycetes</taxon>
        <taxon>Dothideomycetidae</taxon>
        <taxon>Dothideales</taxon>
        <taxon>Saccotheciaceae</taxon>
        <taxon>Aureobasidium</taxon>
    </lineage>
</organism>
<dbReference type="InterPro" id="IPR001222">
    <property type="entry name" value="Znf_TFIIS"/>
</dbReference>
<dbReference type="Pfam" id="PF01096">
    <property type="entry name" value="Zn_ribbon_TFIIS"/>
    <property type="match status" value="1"/>
</dbReference>
<evidence type="ECO:0000256" key="2">
    <source>
        <dbReference type="ARBA" id="ARBA00022771"/>
    </source>
</evidence>
<dbReference type="GO" id="GO:0003676">
    <property type="term" value="F:nucleic acid binding"/>
    <property type="evidence" value="ECO:0007669"/>
    <property type="project" value="InterPro"/>
</dbReference>
<dbReference type="GO" id="GO:0008270">
    <property type="term" value="F:zinc ion binding"/>
    <property type="evidence" value="ECO:0007669"/>
    <property type="project" value="UniProtKB-KW"/>
</dbReference>
<name>A0A074YNH5_AURSE</name>
<dbReference type="Proteomes" id="UP000030641">
    <property type="component" value="Unassembled WGS sequence"/>
</dbReference>
<dbReference type="GeneID" id="25372014"/>
<sequence length="157" mass="17741">MAPPRDSKKYARVSFPTYVVQVSRHPDEQVAFQSLVDRMFKAEGQRLETSMQADMQYRLRLEWRIPIILFGLSPLMPTLFRVIPIDDTVPIIKNNSPAFLAIYKLLIKNSSGLSDVIREKEANNGAGEGTEPFDLADEGSTIFYKCPSCGHGFKEDN</sequence>
<dbReference type="Gene3D" id="2.20.25.10">
    <property type="match status" value="1"/>
</dbReference>
<reference evidence="5 6" key="1">
    <citation type="journal article" date="2014" name="BMC Genomics">
        <title>Genome sequencing of four Aureobasidium pullulans varieties: biotechnological potential, stress tolerance, and description of new species.</title>
        <authorList>
            <person name="Gostin Ar C."/>
            <person name="Ohm R.A."/>
            <person name="Kogej T."/>
            <person name="Sonjak S."/>
            <person name="Turk M."/>
            <person name="Zajc J."/>
            <person name="Zalar P."/>
            <person name="Grube M."/>
            <person name="Sun H."/>
            <person name="Han J."/>
            <person name="Sharma A."/>
            <person name="Chiniquy J."/>
            <person name="Ngan C.Y."/>
            <person name="Lipzen A."/>
            <person name="Barry K."/>
            <person name="Grigoriev I.V."/>
            <person name="Gunde-Cimerman N."/>
        </authorList>
    </citation>
    <scope>NUCLEOTIDE SEQUENCE [LARGE SCALE GENOMIC DNA]</scope>
    <source>
        <strain evidence="5 6">EXF-2481</strain>
    </source>
</reference>
<accession>A0A074YNH5</accession>
<dbReference type="SUPFAM" id="SSF57783">
    <property type="entry name" value="Zinc beta-ribbon"/>
    <property type="match status" value="1"/>
</dbReference>